<accession>A0A1L3JJ44</accession>
<dbReference type="AlphaFoldDB" id="A0A1L3JJ44"/>
<dbReference type="OrthoDB" id="5432251at2"/>
<proteinExistence type="predicted"/>
<evidence type="ECO:0000259" key="2">
    <source>
        <dbReference type="Pfam" id="PF13590"/>
    </source>
</evidence>
<evidence type="ECO:0000256" key="1">
    <source>
        <dbReference type="SAM" id="SignalP"/>
    </source>
</evidence>
<name>A0A1L3JJ44_9FLAO</name>
<dbReference type="RefSeq" id="WP_072555439.1">
    <property type="nucleotide sequence ID" value="NZ_CP018155.1"/>
</dbReference>
<feature type="signal peptide" evidence="1">
    <location>
        <begin position="1"/>
        <end position="21"/>
    </location>
</feature>
<keyword evidence="4" id="KW-1185">Reference proteome</keyword>
<dbReference type="InterPro" id="IPR025411">
    <property type="entry name" value="DUF4136"/>
</dbReference>
<dbReference type="Gene3D" id="3.30.160.670">
    <property type="match status" value="1"/>
</dbReference>
<evidence type="ECO:0000313" key="3">
    <source>
        <dbReference type="EMBL" id="APG65112.1"/>
    </source>
</evidence>
<dbReference type="EMBL" id="CP018155">
    <property type="protein sequence ID" value="APG65112.1"/>
    <property type="molecule type" value="Genomic_DNA"/>
</dbReference>
<dbReference type="Proteomes" id="UP000181898">
    <property type="component" value="Chromosome"/>
</dbReference>
<feature type="domain" description="DUF4136" evidence="2">
    <location>
        <begin position="24"/>
        <end position="179"/>
    </location>
</feature>
<organism evidence="3 4">
    <name type="scientific">Tenacibaculum todarodis</name>
    <dbReference type="NCBI Taxonomy" id="1850252"/>
    <lineage>
        <taxon>Bacteria</taxon>
        <taxon>Pseudomonadati</taxon>
        <taxon>Bacteroidota</taxon>
        <taxon>Flavobacteriia</taxon>
        <taxon>Flavobacteriales</taxon>
        <taxon>Flavobacteriaceae</taxon>
        <taxon>Tenacibaculum</taxon>
    </lineage>
</organism>
<dbReference type="PROSITE" id="PS51257">
    <property type="entry name" value="PROKAR_LIPOPROTEIN"/>
    <property type="match status" value="1"/>
</dbReference>
<evidence type="ECO:0000313" key="4">
    <source>
        <dbReference type="Proteomes" id="UP000181898"/>
    </source>
</evidence>
<gene>
    <name evidence="3" type="ORF">LPB136_07005</name>
</gene>
<reference evidence="3 4" key="1">
    <citation type="submission" date="2016-11" db="EMBL/GenBank/DDBJ databases">
        <title>Tenacibaculum sp. LPB0136, isolated from marine environment.</title>
        <authorList>
            <person name="Kim E."/>
            <person name="Yi H."/>
        </authorList>
    </citation>
    <scope>NUCLEOTIDE SEQUENCE [LARGE SCALE GENOMIC DNA]</scope>
    <source>
        <strain evidence="3 4">LPB0136</strain>
    </source>
</reference>
<feature type="chain" id="PRO_5012588994" description="DUF4136 domain-containing protein" evidence="1">
    <location>
        <begin position="22"/>
        <end position="184"/>
    </location>
</feature>
<dbReference type="KEGG" id="ten:LPB136_07005"/>
<dbReference type="STRING" id="1850252.LPB136_07005"/>
<sequence>MKLKNLLFLPLIALLVTSCSSVRVTTDYDTKANFNKYKTFAFYKTGIDKATISDLDKKRIMRAIEAELTAKGMTKSQNPDVLVSLFTKSRERVNVNSNNAGWGYGYGFGWNPWMYGGMNNNVNVSQHTEGTLFIDIIDGKKKELVWQGIGSGALRTKNVEKKEARIKEFVAEIMAKYPPGADKK</sequence>
<dbReference type="Pfam" id="PF13590">
    <property type="entry name" value="DUF4136"/>
    <property type="match status" value="1"/>
</dbReference>
<protein>
    <recommendedName>
        <fullName evidence="2">DUF4136 domain-containing protein</fullName>
    </recommendedName>
</protein>
<keyword evidence="1" id="KW-0732">Signal</keyword>